<sequence length="110" mass="11785">MVSQHTEIMLMLNKMPFTMALLVISTLALLGGTAPTTHDITPTGSDGVFSSYCMTPQYFGRELGGYGMFEAYCSSTEGGAHLMGAQLALSLIDLNDCLANDNGNLTKRIQ</sequence>
<dbReference type="Proteomes" id="UP001320245">
    <property type="component" value="Unassembled WGS sequence"/>
</dbReference>
<evidence type="ECO:0000313" key="3">
    <source>
        <dbReference type="Proteomes" id="UP001320245"/>
    </source>
</evidence>
<evidence type="ECO:0008006" key="4">
    <source>
        <dbReference type="Google" id="ProtNLM"/>
    </source>
</evidence>
<protein>
    <recommendedName>
        <fullName evidence="4">Cyanovirin-N domain-containing protein</fullName>
    </recommendedName>
</protein>
<dbReference type="EMBL" id="JAJSPL020000003">
    <property type="protein sequence ID" value="KAK7747849.1"/>
    <property type="molecule type" value="Genomic_DNA"/>
</dbReference>
<keyword evidence="1" id="KW-0732">Signal</keyword>
<evidence type="ECO:0000313" key="2">
    <source>
        <dbReference type="EMBL" id="KAK7747849.1"/>
    </source>
</evidence>
<organism evidence="2 3">
    <name type="scientific">Cytospora paraplurivora</name>
    <dbReference type="NCBI Taxonomy" id="2898453"/>
    <lineage>
        <taxon>Eukaryota</taxon>
        <taxon>Fungi</taxon>
        <taxon>Dikarya</taxon>
        <taxon>Ascomycota</taxon>
        <taxon>Pezizomycotina</taxon>
        <taxon>Sordariomycetes</taxon>
        <taxon>Sordariomycetidae</taxon>
        <taxon>Diaporthales</taxon>
        <taxon>Cytosporaceae</taxon>
        <taxon>Cytospora</taxon>
    </lineage>
</organism>
<evidence type="ECO:0000256" key="1">
    <source>
        <dbReference type="SAM" id="SignalP"/>
    </source>
</evidence>
<dbReference type="AlphaFoldDB" id="A0AAN9UGD3"/>
<feature type="signal peptide" evidence="1">
    <location>
        <begin position="1"/>
        <end position="20"/>
    </location>
</feature>
<name>A0AAN9UGD3_9PEZI</name>
<keyword evidence="3" id="KW-1185">Reference proteome</keyword>
<feature type="chain" id="PRO_5042999747" description="Cyanovirin-N domain-containing protein" evidence="1">
    <location>
        <begin position="21"/>
        <end position="110"/>
    </location>
</feature>
<comment type="caution">
    <text evidence="2">The sequence shown here is derived from an EMBL/GenBank/DDBJ whole genome shotgun (WGS) entry which is preliminary data.</text>
</comment>
<accession>A0AAN9UGD3</accession>
<gene>
    <name evidence="2" type="ORF">SLS53_001098</name>
</gene>
<reference evidence="2 3" key="1">
    <citation type="journal article" date="2023" name="PLoS ONE">
        <title>Cytospora paraplurivora sp. nov. isolated from orchards with fruit tree decline syndrome in Ontario, Canada.</title>
        <authorList>
            <person name="Ilyukhin E."/>
            <person name="Nguyen H.D.T."/>
            <person name="Castle A.J."/>
            <person name="Ellouze W."/>
        </authorList>
    </citation>
    <scope>NUCLEOTIDE SEQUENCE [LARGE SCALE GENOMIC DNA]</scope>
    <source>
        <strain evidence="2 3">FDS-564</strain>
    </source>
</reference>
<proteinExistence type="predicted"/>